<evidence type="ECO:0000256" key="3">
    <source>
        <dbReference type="ARBA" id="ARBA00022741"/>
    </source>
</evidence>
<dbReference type="SFLD" id="SFLDG00002">
    <property type="entry name" value="C1.7:_P-type_atpase_like"/>
    <property type="match status" value="1"/>
</dbReference>
<evidence type="ECO:0000256" key="4">
    <source>
        <dbReference type="ARBA" id="ARBA00022840"/>
    </source>
</evidence>
<dbReference type="PROSITE" id="PS00154">
    <property type="entry name" value="ATPASE_E1_E2"/>
    <property type="match status" value="1"/>
</dbReference>
<dbReference type="Gene3D" id="1.20.1110.10">
    <property type="entry name" value="Calcium-transporting ATPase, transmembrane domain"/>
    <property type="match status" value="1"/>
</dbReference>
<dbReference type="InterPro" id="IPR036412">
    <property type="entry name" value="HAD-like_sf"/>
</dbReference>
<dbReference type="SFLD" id="SFLDS00003">
    <property type="entry name" value="Haloacid_Dehalogenase"/>
    <property type="match status" value="1"/>
</dbReference>
<comment type="caution">
    <text evidence="10">The sequence shown here is derived from an EMBL/GenBank/DDBJ whole genome shotgun (WGS) entry which is preliminary data.</text>
</comment>
<keyword evidence="3" id="KW-0547">Nucleotide-binding</keyword>
<dbReference type="PRINTS" id="PR00119">
    <property type="entry name" value="CATATPASE"/>
</dbReference>
<evidence type="ECO:0000256" key="1">
    <source>
        <dbReference type="ARBA" id="ARBA00004141"/>
    </source>
</evidence>
<organism evidence="10 11">
    <name type="scientific">Candidatus Woesebacteria bacterium GW2011_GWB1_38_5b</name>
    <dbReference type="NCBI Taxonomy" id="1618569"/>
    <lineage>
        <taxon>Bacteria</taxon>
        <taxon>Candidatus Woeseibacteriota</taxon>
    </lineage>
</organism>
<feature type="transmembrane region" description="Helical" evidence="8">
    <location>
        <begin position="781"/>
        <end position="800"/>
    </location>
</feature>
<feature type="transmembrane region" description="Helical" evidence="8">
    <location>
        <begin position="611"/>
        <end position="634"/>
    </location>
</feature>
<dbReference type="SFLD" id="SFLDF00027">
    <property type="entry name" value="p-type_atpase"/>
    <property type="match status" value="1"/>
</dbReference>
<dbReference type="InterPro" id="IPR059000">
    <property type="entry name" value="ATPase_P-type_domA"/>
</dbReference>
<dbReference type="Gene3D" id="3.40.1110.10">
    <property type="entry name" value="Calcium-transporting ATPase, cytoplasmic domain N"/>
    <property type="match status" value="1"/>
</dbReference>
<feature type="transmembrane region" description="Helical" evidence="8">
    <location>
        <begin position="215"/>
        <end position="233"/>
    </location>
</feature>
<evidence type="ECO:0000259" key="9">
    <source>
        <dbReference type="SMART" id="SM00831"/>
    </source>
</evidence>
<keyword evidence="6 8" id="KW-1133">Transmembrane helix</keyword>
<keyword evidence="7 8" id="KW-0472">Membrane</keyword>
<dbReference type="InterPro" id="IPR023299">
    <property type="entry name" value="ATPase_P-typ_cyto_dom_N"/>
</dbReference>
<feature type="domain" description="Cation-transporting P-type ATPase N-terminal" evidence="9">
    <location>
        <begin position="1"/>
        <end position="61"/>
    </location>
</feature>
<feature type="transmembrane region" description="Helical" evidence="8">
    <location>
        <begin position="245"/>
        <end position="267"/>
    </location>
</feature>
<dbReference type="InterPro" id="IPR023214">
    <property type="entry name" value="HAD_sf"/>
</dbReference>
<gene>
    <name evidence="10" type="ORF">US96_C0014G0021</name>
</gene>
<feature type="transmembrane region" description="Helical" evidence="8">
    <location>
        <begin position="713"/>
        <end position="731"/>
    </location>
</feature>
<dbReference type="EMBL" id="LBUZ01000014">
    <property type="protein sequence ID" value="KKQ75263.1"/>
    <property type="molecule type" value="Genomic_DNA"/>
</dbReference>
<dbReference type="InterPro" id="IPR023298">
    <property type="entry name" value="ATPase_P-typ_TM_dom_sf"/>
</dbReference>
<dbReference type="Pfam" id="PF00122">
    <property type="entry name" value="E1-E2_ATPase"/>
    <property type="match status" value="1"/>
</dbReference>
<keyword evidence="2 8" id="KW-0812">Transmembrane</keyword>
<dbReference type="PRINTS" id="PR00120">
    <property type="entry name" value="HATPASE"/>
</dbReference>
<dbReference type="Gene3D" id="3.40.50.1000">
    <property type="entry name" value="HAD superfamily/HAD-like"/>
    <property type="match status" value="1"/>
</dbReference>
<comment type="subcellular location">
    <subcellularLocation>
        <location evidence="1">Membrane</location>
        <topology evidence="1">Multi-pass membrane protein</topology>
    </subcellularLocation>
</comment>
<dbReference type="PANTHER" id="PTHR42861">
    <property type="entry name" value="CALCIUM-TRANSPORTING ATPASE"/>
    <property type="match status" value="1"/>
</dbReference>
<dbReference type="GO" id="GO:0016020">
    <property type="term" value="C:membrane"/>
    <property type="evidence" value="ECO:0007669"/>
    <property type="project" value="UniProtKB-SubCell"/>
</dbReference>
<dbReference type="SUPFAM" id="SSF81653">
    <property type="entry name" value="Calcium ATPase, transduction domain A"/>
    <property type="match status" value="1"/>
</dbReference>
<protein>
    <submittedName>
        <fullName evidence="10">Calcium-translocating P-type ATPase, PMCA-type</fullName>
    </submittedName>
</protein>
<dbReference type="InterPro" id="IPR001757">
    <property type="entry name" value="P_typ_ATPase"/>
</dbReference>
<dbReference type="InterPro" id="IPR008250">
    <property type="entry name" value="ATPase_P-typ_transduc_dom_A_sf"/>
</dbReference>
<name>A0A0G0K6F1_9BACT</name>
<dbReference type="SUPFAM" id="SSF56784">
    <property type="entry name" value="HAD-like"/>
    <property type="match status" value="1"/>
</dbReference>
<evidence type="ECO:0000313" key="11">
    <source>
        <dbReference type="Proteomes" id="UP000034181"/>
    </source>
</evidence>
<evidence type="ECO:0000256" key="6">
    <source>
        <dbReference type="ARBA" id="ARBA00022989"/>
    </source>
</evidence>
<dbReference type="PATRIC" id="fig|1618569.3.peg.410"/>
<evidence type="ECO:0000256" key="7">
    <source>
        <dbReference type="ARBA" id="ARBA00023136"/>
    </source>
</evidence>
<keyword evidence="4" id="KW-0067">ATP-binding</keyword>
<dbReference type="Proteomes" id="UP000034181">
    <property type="component" value="Unassembled WGS sequence"/>
</dbReference>
<dbReference type="AlphaFoldDB" id="A0A0G0K6F1"/>
<feature type="transmembrane region" description="Helical" evidence="8">
    <location>
        <begin position="680"/>
        <end position="707"/>
    </location>
</feature>
<sequence>MPFEDRGLTQHQVKELLSKFGLNKLPETLPPSAFKILLSQLKSPLVYVLVAAGIVTIFLKDYNDALIIFLAVLINTVFGFVQEFRANKALEALKRLIQPHTEVVRNGKLQTIQVIHLVPGDIVILNSGDKIPADGKLIFANRFFVNESILTGESVPVTKQKAEQVYMGTIVISGAARLEVLNTGSDTQIGKIAQSVGEISLDTPLRRQLSQFSKYLVFLVLGLMVFVILLGLIRGSSFLEIFTTSVALSVSAIPEGLLVSLTVVLAIGMQRILKRQGLVRNLVSAETLGGVTTICVDKTGTLTQGKMVAVKLAGDKKLLAEQAYLANDLDDPMVVAAYEWAKRELDNEKYLISNHSRIDSIPFSSEDRYFASLNHNLKSNILFVNGAPEFLIGWSELTEKQKKVHLDLVKELTNKGYRLVGFARKNVDLNVKKIKPGEVKHGLEWVGLLAFSDPVREGVRGALEKAKTAGIKIVVITGDYPQTATHVMQQLGLEVDMESTILGSELEKLSTFELKERLKGKKRITLFARTTPAQKLKIVESLKKNGEVVAMMGDGVNDAPALARADIGIVVGEATDVAKESADLVLLDSSFETIVSSVEEGRGIFDNIRKIILYLMSDAFGEIIAVVIGLLAGLPLPVTAAQILWINIVSDGFPNIALTVDPKRENAMFEKPRNPKELLVTRWMMVLMGSISFIAGLTAILLFVVFYNGENLILARSIAFAVLGVNSLVYVFSIRNLQEPVWAGKFLKNKWLLLAVAAGFILQAMPFYITPLQNYFEVVPLSLFHWGMIVGASIIMFVLIEISKVVFRKKFV</sequence>
<accession>A0A0G0K6F1</accession>
<feature type="transmembrane region" description="Helical" evidence="8">
    <location>
        <begin position="41"/>
        <end position="59"/>
    </location>
</feature>
<dbReference type="Pfam" id="PF00690">
    <property type="entry name" value="Cation_ATPase_N"/>
    <property type="match status" value="1"/>
</dbReference>
<dbReference type="SMART" id="SM00831">
    <property type="entry name" value="Cation_ATPase_N"/>
    <property type="match status" value="1"/>
</dbReference>
<dbReference type="InterPro" id="IPR004014">
    <property type="entry name" value="ATPase_P-typ_cation-transptr_N"/>
</dbReference>
<evidence type="ECO:0000313" key="10">
    <source>
        <dbReference type="EMBL" id="KKQ75263.1"/>
    </source>
</evidence>
<keyword evidence="5" id="KW-1278">Translocase</keyword>
<evidence type="ECO:0000256" key="8">
    <source>
        <dbReference type="SAM" id="Phobius"/>
    </source>
</evidence>
<reference evidence="10 11" key="1">
    <citation type="journal article" date="2015" name="Nature">
        <title>rRNA introns, odd ribosomes, and small enigmatic genomes across a large radiation of phyla.</title>
        <authorList>
            <person name="Brown C.T."/>
            <person name="Hug L.A."/>
            <person name="Thomas B.C."/>
            <person name="Sharon I."/>
            <person name="Castelle C.J."/>
            <person name="Singh A."/>
            <person name="Wilkins M.J."/>
            <person name="Williams K.H."/>
            <person name="Banfield J.F."/>
        </authorList>
    </citation>
    <scope>NUCLEOTIDE SEQUENCE [LARGE SCALE GENOMIC DNA]</scope>
</reference>
<dbReference type="InterPro" id="IPR044492">
    <property type="entry name" value="P_typ_ATPase_HD_dom"/>
</dbReference>
<dbReference type="GO" id="GO:0005524">
    <property type="term" value="F:ATP binding"/>
    <property type="evidence" value="ECO:0007669"/>
    <property type="project" value="UniProtKB-KW"/>
</dbReference>
<evidence type="ECO:0000256" key="5">
    <source>
        <dbReference type="ARBA" id="ARBA00022967"/>
    </source>
</evidence>
<evidence type="ECO:0000256" key="2">
    <source>
        <dbReference type="ARBA" id="ARBA00022692"/>
    </source>
</evidence>
<dbReference type="InterPro" id="IPR006068">
    <property type="entry name" value="ATPase_P-typ_cation-transptr_C"/>
</dbReference>
<feature type="transmembrane region" description="Helical" evidence="8">
    <location>
        <begin position="65"/>
        <end position="84"/>
    </location>
</feature>
<feature type="transmembrane region" description="Helical" evidence="8">
    <location>
        <begin position="751"/>
        <end position="769"/>
    </location>
</feature>
<dbReference type="SUPFAM" id="SSF81665">
    <property type="entry name" value="Calcium ATPase, transmembrane domain M"/>
    <property type="match status" value="1"/>
</dbReference>
<dbReference type="GO" id="GO:0016887">
    <property type="term" value="F:ATP hydrolysis activity"/>
    <property type="evidence" value="ECO:0007669"/>
    <property type="project" value="InterPro"/>
</dbReference>
<proteinExistence type="predicted"/>
<dbReference type="NCBIfam" id="TIGR01494">
    <property type="entry name" value="ATPase_P-type"/>
    <property type="match status" value="2"/>
</dbReference>
<dbReference type="Gene3D" id="2.70.150.10">
    <property type="entry name" value="Calcium-transporting ATPase, cytoplasmic transduction domain A"/>
    <property type="match status" value="1"/>
</dbReference>
<dbReference type="Pfam" id="PF00702">
    <property type="entry name" value="Hydrolase"/>
    <property type="match status" value="1"/>
</dbReference>
<dbReference type="Pfam" id="PF00689">
    <property type="entry name" value="Cation_ATPase_C"/>
    <property type="match status" value="1"/>
</dbReference>
<dbReference type="InterPro" id="IPR018303">
    <property type="entry name" value="ATPase_P-typ_P_site"/>
</dbReference>